<dbReference type="SMART" id="SM00867">
    <property type="entry name" value="YceI"/>
    <property type="match status" value="1"/>
</dbReference>
<dbReference type="AlphaFoldDB" id="A0A9J7BSX6"/>
<dbReference type="InterPro" id="IPR036761">
    <property type="entry name" value="TTHA0802/YceI-like_sf"/>
</dbReference>
<dbReference type="EMBL" id="CP093313">
    <property type="protein sequence ID" value="UWZ86003.1"/>
    <property type="molecule type" value="Genomic_DNA"/>
</dbReference>
<evidence type="ECO:0000313" key="2">
    <source>
        <dbReference type="EMBL" id="UWZ86003.1"/>
    </source>
</evidence>
<sequence length="185" mass="19756">MATTPSTSASTVTWKIDPAHSSAEFKVKHMMISHVKGSFSGLSGTLIEDTVDPTQSSVDASVDISTISTGDAQRDAHLKSADFFHHEQHPTMTFKSTKVEKQGEGEYKVTGDLTLHGVTKPVTFAVEGPSAPGKDPWGNTRIGLSATTKINRKDFGLSWNAALETGGILVGEDVQIALEVQFIKG</sequence>
<dbReference type="Proteomes" id="UP001059380">
    <property type="component" value="Chromosome"/>
</dbReference>
<reference evidence="2" key="1">
    <citation type="submission" date="2021-04" db="EMBL/GenBank/DDBJ databases">
        <title>Phylogenetic analysis of Acidobacteriaceae.</title>
        <authorList>
            <person name="Qiu L."/>
            <person name="Zhang Q."/>
        </authorList>
    </citation>
    <scope>NUCLEOTIDE SEQUENCE</scope>
    <source>
        <strain evidence="2">DSM 25168</strain>
    </source>
</reference>
<dbReference type="KEGG" id="orp:MOP44_08670"/>
<dbReference type="SUPFAM" id="SSF101874">
    <property type="entry name" value="YceI-like"/>
    <property type="match status" value="1"/>
</dbReference>
<dbReference type="InterPro" id="IPR007372">
    <property type="entry name" value="Lipid/polyisoprenoid-bd_YceI"/>
</dbReference>
<feature type="domain" description="Lipid/polyisoprenoid-binding YceI-like" evidence="1">
    <location>
        <begin position="13"/>
        <end position="183"/>
    </location>
</feature>
<evidence type="ECO:0000313" key="3">
    <source>
        <dbReference type="Proteomes" id="UP001059380"/>
    </source>
</evidence>
<name>A0A9J7BSX6_9BACT</name>
<evidence type="ECO:0000259" key="1">
    <source>
        <dbReference type="SMART" id="SM00867"/>
    </source>
</evidence>
<proteinExistence type="predicted"/>
<protein>
    <submittedName>
        <fullName evidence="2">YceI family protein</fullName>
    </submittedName>
</protein>
<keyword evidence="3" id="KW-1185">Reference proteome</keyword>
<dbReference type="Pfam" id="PF04264">
    <property type="entry name" value="YceI"/>
    <property type="match status" value="1"/>
</dbReference>
<dbReference type="RefSeq" id="WP_260795646.1">
    <property type="nucleotide sequence ID" value="NZ_CP093313.1"/>
</dbReference>
<gene>
    <name evidence="2" type="ORF">MOP44_08670</name>
</gene>
<dbReference type="Gene3D" id="2.40.128.110">
    <property type="entry name" value="Lipid/polyisoprenoid-binding, YceI-like"/>
    <property type="match status" value="1"/>
</dbReference>
<accession>A0A9J7BSX6</accession>
<organism evidence="2 3">
    <name type="scientific">Occallatibacter riparius</name>
    <dbReference type="NCBI Taxonomy" id="1002689"/>
    <lineage>
        <taxon>Bacteria</taxon>
        <taxon>Pseudomonadati</taxon>
        <taxon>Acidobacteriota</taxon>
        <taxon>Terriglobia</taxon>
        <taxon>Terriglobales</taxon>
        <taxon>Acidobacteriaceae</taxon>
        <taxon>Occallatibacter</taxon>
    </lineage>
</organism>
<dbReference type="PANTHER" id="PTHR34406">
    <property type="entry name" value="PROTEIN YCEI"/>
    <property type="match status" value="1"/>
</dbReference>
<dbReference type="PANTHER" id="PTHR34406:SF1">
    <property type="entry name" value="PROTEIN YCEI"/>
    <property type="match status" value="1"/>
</dbReference>